<evidence type="ECO:0000256" key="15">
    <source>
        <dbReference type="SAM" id="Coils"/>
    </source>
</evidence>
<dbReference type="InParanoid" id="A0A078B0E2"/>
<dbReference type="GO" id="GO:0005675">
    <property type="term" value="C:transcription factor TFIIH holo complex"/>
    <property type="evidence" value="ECO:0007669"/>
    <property type="project" value="TreeGrafter"/>
</dbReference>
<evidence type="ECO:0000256" key="1">
    <source>
        <dbReference type="ARBA" id="ARBA00004123"/>
    </source>
</evidence>
<comment type="similarity">
    <text evidence="2">Belongs to the helicase family. RAD25/XPB subfamily.</text>
</comment>
<dbReference type="FunCoup" id="A0A078B0E2">
    <property type="interactions" value="523"/>
</dbReference>
<dbReference type="OMA" id="RCQEIDY"/>
<keyword evidence="4" id="KW-0227">DNA damage</keyword>
<dbReference type="GO" id="GO:0043138">
    <property type="term" value="F:3'-5' DNA helicase activity"/>
    <property type="evidence" value="ECO:0007669"/>
    <property type="project" value="UniProtKB-EC"/>
</dbReference>
<dbReference type="GO" id="GO:0006289">
    <property type="term" value="P:nucleotide-excision repair"/>
    <property type="evidence" value="ECO:0007669"/>
    <property type="project" value="InterPro"/>
</dbReference>
<evidence type="ECO:0000256" key="6">
    <source>
        <dbReference type="ARBA" id="ARBA00022806"/>
    </source>
</evidence>
<dbReference type="InterPro" id="IPR050615">
    <property type="entry name" value="ATP-dep_DNA_Helicase"/>
</dbReference>
<comment type="catalytic activity">
    <reaction evidence="12">
        <text>Couples ATP hydrolysis with the unwinding of duplex DNA by translocating in the 3'-5' direction.</text>
        <dbReference type="EC" id="5.6.2.4"/>
    </reaction>
</comment>
<gene>
    <name evidence="18" type="primary">Contig2462.g2646</name>
    <name evidence="18" type="ORF">STYLEM_15658</name>
</gene>
<dbReference type="CDD" id="cd18029">
    <property type="entry name" value="DEXHc_XPB"/>
    <property type="match status" value="1"/>
</dbReference>
<dbReference type="GO" id="GO:0000112">
    <property type="term" value="C:nucleotide-excision repair factor 3 complex"/>
    <property type="evidence" value="ECO:0007669"/>
    <property type="project" value="TreeGrafter"/>
</dbReference>
<keyword evidence="3" id="KW-0547">Nucleotide-binding</keyword>
<evidence type="ECO:0000313" key="18">
    <source>
        <dbReference type="EMBL" id="CDW86563.1"/>
    </source>
</evidence>
<evidence type="ECO:0000256" key="8">
    <source>
        <dbReference type="ARBA" id="ARBA00023125"/>
    </source>
</evidence>
<keyword evidence="11" id="KW-0539">Nucleus</keyword>
<evidence type="ECO:0000256" key="3">
    <source>
        <dbReference type="ARBA" id="ARBA00022741"/>
    </source>
</evidence>
<dbReference type="InterPro" id="IPR032830">
    <property type="entry name" value="XPB/Ssl2_N"/>
</dbReference>
<dbReference type="GO" id="GO:0097550">
    <property type="term" value="C:transcription preinitiation complex"/>
    <property type="evidence" value="ECO:0007669"/>
    <property type="project" value="TreeGrafter"/>
</dbReference>
<dbReference type="FunFam" id="3.40.50.300:FF:000077">
    <property type="entry name" value="Probable DNA repair helicase RAD25"/>
    <property type="match status" value="1"/>
</dbReference>
<dbReference type="SMART" id="SM00490">
    <property type="entry name" value="HELICc"/>
    <property type="match status" value="1"/>
</dbReference>
<dbReference type="CDD" id="cd18789">
    <property type="entry name" value="SF2_C_XPB"/>
    <property type="match status" value="1"/>
</dbReference>
<dbReference type="InterPro" id="IPR001650">
    <property type="entry name" value="Helicase_C-like"/>
</dbReference>
<evidence type="ECO:0000256" key="11">
    <source>
        <dbReference type="ARBA" id="ARBA00023242"/>
    </source>
</evidence>
<dbReference type="Pfam" id="PF13625">
    <property type="entry name" value="Helicase_C_3"/>
    <property type="match status" value="1"/>
</dbReference>
<evidence type="ECO:0000256" key="13">
    <source>
        <dbReference type="ARBA" id="ARBA00034808"/>
    </source>
</evidence>
<evidence type="ECO:0000256" key="12">
    <source>
        <dbReference type="ARBA" id="ARBA00034617"/>
    </source>
</evidence>
<comment type="catalytic activity">
    <reaction evidence="14">
        <text>ATP + H2O = ADP + phosphate + H(+)</text>
        <dbReference type="Rhea" id="RHEA:13065"/>
        <dbReference type="ChEBI" id="CHEBI:15377"/>
        <dbReference type="ChEBI" id="CHEBI:15378"/>
        <dbReference type="ChEBI" id="CHEBI:30616"/>
        <dbReference type="ChEBI" id="CHEBI:43474"/>
        <dbReference type="ChEBI" id="CHEBI:456216"/>
        <dbReference type="EC" id="5.6.2.4"/>
    </reaction>
</comment>
<dbReference type="SUPFAM" id="SSF52540">
    <property type="entry name" value="P-loop containing nucleoside triphosphate hydrolases"/>
    <property type="match status" value="2"/>
</dbReference>
<evidence type="ECO:0000259" key="16">
    <source>
        <dbReference type="PROSITE" id="PS51192"/>
    </source>
</evidence>
<dbReference type="PRINTS" id="PR00851">
    <property type="entry name" value="XRODRMPGMNTB"/>
</dbReference>
<dbReference type="InterPro" id="IPR001161">
    <property type="entry name" value="XPB/Ssl2"/>
</dbReference>
<dbReference type="EC" id="5.6.2.4" evidence="13"/>
<evidence type="ECO:0000256" key="10">
    <source>
        <dbReference type="ARBA" id="ARBA00023235"/>
    </source>
</evidence>
<dbReference type="Proteomes" id="UP000039865">
    <property type="component" value="Unassembled WGS sequence"/>
</dbReference>
<dbReference type="PANTHER" id="PTHR11274:SF0">
    <property type="entry name" value="GENERAL TRANSCRIPTION AND DNA REPAIR FACTOR IIH HELICASE SUBUNIT XPB"/>
    <property type="match status" value="1"/>
</dbReference>
<dbReference type="GO" id="GO:0016787">
    <property type="term" value="F:hydrolase activity"/>
    <property type="evidence" value="ECO:0007669"/>
    <property type="project" value="UniProtKB-KW"/>
</dbReference>
<reference evidence="18 19" key="1">
    <citation type="submission" date="2014-06" db="EMBL/GenBank/DDBJ databases">
        <authorList>
            <person name="Swart Estienne"/>
        </authorList>
    </citation>
    <scope>NUCLEOTIDE SEQUENCE [LARGE SCALE GENOMIC DNA]</scope>
    <source>
        <strain evidence="18 19">130c</strain>
    </source>
</reference>
<feature type="coiled-coil region" evidence="15">
    <location>
        <begin position="170"/>
        <end position="261"/>
    </location>
</feature>
<keyword evidence="8" id="KW-0238">DNA-binding</keyword>
<dbReference type="InterPro" id="IPR014001">
    <property type="entry name" value="Helicase_ATP-bd"/>
</dbReference>
<keyword evidence="7" id="KW-0067">ATP-binding</keyword>
<dbReference type="GO" id="GO:0003677">
    <property type="term" value="F:DNA binding"/>
    <property type="evidence" value="ECO:0007669"/>
    <property type="project" value="UniProtKB-KW"/>
</dbReference>
<feature type="domain" description="Helicase C-terminal" evidence="17">
    <location>
        <begin position="568"/>
        <end position="713"/>
    </location>
</feature>
<keyword evidence="19" id="KW-1185">Reference proteome</keyword>
<keyword evidence="6" id="KW-0347">Helicase</keyword>
<feature type="domain" description="Helicase ATP-binding" evidence="16">
    <location>
        <begin position="347"/>
        <end position="514"/>
    </location>
</feature>
<keyword evidence="15" id="KW-0175">Coiled coil</keyword>
<dbReference type="OrthoDB" id="10262986at2759"/>
<dbReference type="PROSITE" id="PS51192">
    <property type="entry name" value="HELICASE_ATP_BIND_1"/>
    <property type="match status" value="1"/>
</dbReference>
<dbReference type="PANTHER" id="PTHR11274">
    <property type="entry name" value="RAD25/XP-B DNA REPAIR HELICASE"/>
    <property type="match status" value="1"/>
</dbReference>
<evidence type="ECO:0000256" key="2">
    <source>
        <dbReference type="ARBA" id="ARBA00006637"/>
    </source>
</evidence>
<dbReference type="InterPro" id="IPR032438">
    <property type="entry name" value="ERCC3_RAD25_C"/>
</dbReference>
<evidence type="ECO:0000256" key="9">
    <source>
        <dbReference type="ARBA" id="ARBA00023204"/>
    </source>
</evidence>
<dbReference type="FunFam" id="3.40.50.300:FF:000117">
    <property type="entry name" value="Putative DNA repair helicase rad25"/>
    <property type="match status" value="1"/>
</dbReference>
<evidence type="ECO:0000256" key="4">
    <source>
        <dbReference type="ARBA" id="ARBA00022763"/>
    </source>
</evidence>
<dbReference type="PROSITE" id="PS51194">
    <property type="entry name" value="HELICASE_CTER"/>
    <property type="match status" value="1"/>
</dbReference>
<evidence type="ECO:0000256" key="7">
    <source>
        <dbReference type="ARBA" id="ARBA00022840"/>
    </source>
</evidence>
<dbReference type="Pfam" id="PF16203">
    <property type="entry name" value="ERCC3_RAD25_C"/>
    <property type="match status" value="1"/>
</dbReference>
<dbReference type="NCBIfam" id="TIGR00603">
    <property type="entry name" value="rad25"/>
    <property type="match status" value="1"/>
</dbReference>
<keyword evidence="5" id="KW-0378">Hydrolase</keyword>
<dbReference type="Pfam" id="PF04851">
    <property type="entry name" value="ResIII"/>
    <property type="match status" value="1"/>
</dbReference>
<evidence type="ECO:0000256" key="5">
    <source>
        <dbReference type="ARBA" id="ARBA00022801"/>
    </source>
</evidence>
<keyword evidence="10" id="KW-0413">Isomerase</keyword>
<dbReference type="InterPro" id="IPR006935">
    <property type="entry name" value="Helicase/UvrB_N"/>
</dbReference>
<dbReference type="AlphaFoldDB" id="A0A078B0E2"/>
<evidence type="ECO:0000313" key="19">
    <source>
        <dbReference type="Proteomes" id="UP000039865"/>
    </source>
</evidence>
<protein>
    <recommendedName>
        <fullName evidence="13">DNA 3'-5' helicase</fullName>
        <ecNumber evidence="13">5.6.2.4</ecNumber>
    </recommendedName>
</protein>
<dbReference type="Gene3D" id="3.40.50.300">
    <property type="entry name" value="P-loop containing nucleotide triphosphate hydrolases"/>
    <property type="match status" value="2"/>
</dbReference>
<comment type="subcellular location">
    <subcellularLocation>
        <location evidence="1">Nucleus</location>
    </subcellularLocation>
</comment>
<dbReference type="SMART" id="SM00487">
    <property type="entry name" value="DEXDc"/>
    <property type="match status" value="1"/>
</dbReference>
<dbReference type="GO" id="GO:0006367">
    <property type="term" value="P:transcription initiation at RNA polymerase II promoter"/>
    <property type="evidence" value="ECO:0007669"/>
    <property type="project" value="InterPro"/>
</dbReference>
<organism evidence="18 19">
    <name type="scientific">Stylonychia lemnae</name>
    <name type="common">Ciliate</name>
    <dbReference type="NCBI Taxonomy" id="5949"/>
    <lineage>
        <taxon>Eukaryota</taxon>
        <taxon>Sar</taxon>
        <taxon>Alveolata</taxon>
        <taxon>Ciliophora</taxon>
        <taxon>Intramacronucleata</taxon>
        <taxon>Spirotrichea</taxon>
        <taxon>Stichotrichia</taxon>
        <taxon>Sporadotrichida</taxon>
        <taxon>Oxytrichidae</taxon>
        <taxon>Stylonychinae</taxon>
        <taxon>Stylonychia</taxon>
    </lineage>
</organism>
<sequence length="804" mass="93231">MDQRSQSFVGDQENYDMDLFDNDREFAEGNLYPTEFQNYTQQVKLKPDHEKRPIWIAPNFKLYLESFSPLYKTATEFLIGIAEPVCRPMYIHEYMITKYSLYAAVSVGLTKEKIFERLDFLSKNEDIPSDVKAFIELYSSRYGKARLVLKDCKYFIECFDRNTRNNLMQIQQIEQAYRSQLRRNAMIEQRLKEQSERQRVEESAETKALRERITNSNSLIASRPTATSTSGMMLNQQSVEQQELTERFMNLKDEFQVLIDQEMEDVDNGQVDGPAQDGSSRAQRKQDLIFEIDPEQIEGVKEACIKENYPLIEEYDFKRDKTLPDLKIELKSTTQIRPYQEQSLSMMFSNGRARSGVVVLPCGAGKTLAGITAACTIKKSIMVLCTSGVSVEQWRQQFFLWANIGGKVCRFTSKTRDQMFNSQAPDGEAGIVISTYNMIAYQGNRSNETSQLMKAIQNTEWGLLILDEVQVVPAAMFRKVLSICKSHCKLGLTATLVREDEKIDDLNFLIGPKLYEANWLDLQLQGYLARVQCIEVWCEMTPEFYKEYLSARPRLKTNLYVNNPNKFLACQYLINLHESRGDKIIVFSDNLFALKMYAQKLKRPYISGEVGQSERMGILHYFQKTNDINTIFLSKVGDTSIDLPGANVIIQISSHFGARRQEAQRLGRILRPKQSAEKQAYSNSTEFNAYFYSLVSTNTQEMYYSDKRQQFLIDQGYYFEVIQELPFMSGENNKEKEKLLMQSLREQVEFLTQILQNDEAKFESLEEREELLEDDEDQIGIDRLRKRELNSLTGADGMYEEFQR</sequence>
<evidence type="ECO:0000259" key="17">
    <source>
        <dbReference type="PROSITE" id="PS51194"/>
    </source>
</evidence>
<dbReference type="InterPro" id="IPR027417">
    <property type="entry name" value="P-loop_NTPase"/>
</dbReference>
<feature type="coiled-coil region" evidence="15">
    <location>
        <begin position="734"/>
        <end position="775"/>
    </location>
</feature>
<evidence type="ECO:0000256" key="14">
    <source>
        <dbReference type="ARBA" id="ARBA00048988"/>
    </source>
</evidence>
<dbReference type="GO" id="GO:0005524">
    <property type="term" value="F:ATP binding"/>
    <property type="evidence" value="ECO:0007669"/>
    <property type="project" value="UniProtKB-KW"/>
</dbReference>
<name>A0A078B0E2_STYLE</name>
<proteinExistence type="inferred from homology"/>
<accession>A0A078B0E2</accession>
<dbReference type="EMBL" id="CCKQ01014774">
    <property type="protein sequence ID" value="CDW86563.1"/>
    <property type="molecule type" value="Genomic_DNA"/>
</dbReference>
<keyword evidence="9" id="KW-0234">DNA repair</keyword>